<dbReference type="InterPro" id="IPR003710">
    <property type="entry name" value="ApbA"/>
</dbReference>
<evidence type="ECO:0000256" key="3">
    <source>
        <dbReference type="ARBA" id="ARBA00007870"/>
    </source>
</evidence>
<evidence type="ECO:0000256" key="6">
    <source>
        <dbReference type="ARBA" id="ARBA00022655"/>
    </source>
</evidence>
<dbReference type="InterPro" id="IPR036291">
    <property type="entry name" value="NAD(P)-bd_dom_sf"/>
</dbReference>
<dbReference type="InterPro" id="IPR013328">
    <property type="entry name" value="6PGD_dom2"/>
</dbReference>
<evidence type="ECO:0000256" key="9">
    <source>
        <dbReference type="ARBA" id="ARBA00032024"/>
    </source>
</evidence>
<dbReference type="EMBL" id="CP051177">
    <property type="protein sequence ID" value="QKX49185.1"/>
    <property type="molecule type" value="Genomic_DNA"/>
</dbReference>
<dbReference type="PANTHER" id="PTHR43765:SF2">
    <property type="entry name" value="2-DEHYDROPANTOATE 2-REDUCTASE"/>
    <property type="match status" value="1"/>
</dbReference>
<dbReference type="Pfam" id="PF02558">
    <property type="entry name" value="ApbA"/>
    <property type="match status" value="1"/>
</dbReference>
<dbReference type="PANTHER" id="PTHR43765">
    <property type="entry name" value="2-DEHYDROPANTOATE 2-REDUCTASE-RELATED"/>
    <property type="match status" value="1"/>
</dbReference>
<organism evidence="14 15">
    <name type="scientific">Planococcus glaciei</name>
    <dbReference type="NCBI Taxonomy" id="459472"/>
    <lineage>
        <taxon>Bacteria</taxon>
        <taxon>Bacillati</taxon>
        <taxon>Bacillota</taxon>
        <taxon>Bacilli</taxon>
        <taxon>Bacillales</taxon>
        <taxon>Caryophanaceae</taxon>
        <taxon>Planococcus</taxon>
    </lineage>
</organism>
<dbReference type="SUPFAM" id="SSF51735">
    <property type="entry name" value="NAD(P)-binding Rossmann-fold domains"/>
    <property type="match status" value="1"/>
</dbReference>
<dbReference type="GO" id="GO:0015940">
    <property type="term" value="P:pantothenate biosynthetic process"/>
    <property type="evidence" value="ECO:0007669"/>
    <property type="project" value="UniProtKB-UniPathway"/>
</dbReference>
<dbReference type="AlphaFoldDB" id="A0A7H8Q6Q3"/>
<dbReference type="GO" id="GO:0005737">
    <property type="term" value="C:cytoplasm"/>
    <property type="evidence" value="ECO:0007669"/>
    <property type="project" value="TreeGrafter"/>
</dbReference>
<dbReference type="GO" id="GO:0050661">
    <property type="term" value="F:NADP binding"/>
    <property type="evidence" value="ECO:0007669"/>
    <property type="project" value="TreeGrafter"/>
</dbReference>
<dbReference type="InterPro" id="IPR050838">
    <property type="entry name" value="Ketopantoate_reductase"/>
</dbReference>
<dbReference type="InterPro" id="IPR013332">
    <property type="entry name" value="KPR_N"/>
</dbReference>
<evidence type="ECO:0000256" key="7">
    <source>
        <dbReference type="ARBA" id="ARBA00022857"/>
    </source>
</evidence>
<name>A0A7H8Q6Q3_9BACL</name>
<dbReference type="UniPathway" id="UPA00028">
    <property type="reaction ID" value="UER00004"/>
</dbReference>
<evidence type="ECO:0000256" key="4">
    <source>
        <dbReference type="ARBA" id="ARBA00013014"/>
    </source>
</evidence>
<evidence type="ECO:0000313" key="14">
    <source>
        <dbReference type="EMBL" id="QKX49185.1"/>
    </source>
</evidence>
<keyword evidence="8 11" id="KW-0560">Oxidoreductase</keyword>
<evidence type="ECO:0000256" key="11">
    <source>
        <dbReference type="RuleBase" id="RU362068"/>
    </source>
</evidence>
<keyword evidence="6 11" id="KW-0566">Pantothenate biosynthesis</keyword>
<comment type="catalytic activity">
    <reaction evidence="10 11">
        <text>(R)-pantoate + NADP(+) = 2-dehydropantoate + NADPH + H(+)</text>
        <dbReference type="Rhea" id="RHEA:16233"/>
        <dbReference type="ChEBI" id="CHEBI:11561"/>
        <dbReference type="ChEBI" id="CHEBI:15378"/>
        <dbReference type="ChEBI" id="CHEBI:15980"/>
        <dbReference type="ChEBI" id="CHEBI:57783"/>
        <dbReference type="ChEBI" id="CHEBI:58349"/>
        <dbReference type="EC" id="1.1.1.169"/>
    </reaction>
</comment>
<evidence type="ECO:0000256" key="1">
    <source>
        <dbReference type="ARBA" id="ARBA00002919"/>
    </source>
</evidence>
<dbReference type="NCBIfam" id="TIGR00745">
    <property type="entry name" value="apbA_panE"/>
    <property type="match status" value="1"/>
</dbReference>
<keyword evidence="15" id="KW-1185">Reference proteome</keyword>
<dbReference type="Gene3D" id="3.40.50.720">
    <property type="entry name" value="NAD(P)-binding Rossmann-like Domain"/>
    <property type="match status" value="1"/>
</dbReference>
<dbReference type="InterPro" id="IPR008927">
    <property type="entry name" value="6-PGluconate_DH-like_C_sf"/>
</dbReference>
<keyword evidence="7 11" id="KW-0521">NADP</keyword>
<dbReference type="EC" id="1.1.1.169" evidence="4 11"/>
<evidence type="ECO:0000256" key="8">
    <source>
        <dbReference type="ARBA" id="ARBA00023002"/>
    </source>
</evidence>
<evidence type="ECO:0000259" key="13">
    <source>
        <dbReference type="Pfam" id="PF08546"/>
    </source>
</evidence>
<evidence type="ECO:0000313" key="15">
    <source>
        <dbReference type="Proteomes" id="UP000509222"/>
    </source>
</evidence>
<evidence type="ECO:0000256" key="10">
    <source>
        <dbReference type="ARBA" id="ARBA00048793"/>
    </source>
</evidence>
<comment type="pathway">
    <text evidence="2 11">Cofactor biosynthesis; (R)-pantothenate biosynthesis; (R)-pantoate from 3-methyl-2-oxobutanoate: step 2/2.</text>
</comment>
<dbReference type="Proteomes" id="UP000509222">
    <property type="component" value="Chromosome"/>
</dbReference>
<feature type="domain" description="Ketopantoate reductase C-terminal" evidence="13">
    <location>
        <begin position="170"/>
        <end position="284"/>
    </location>
</feature>
<dbReference type="RefSeq" id="WP_176293890.1">
    <property type="nucleotide sequence ID" value="NZ_CP051177.1"/>
</dbReference>
<evidence type="ECO:0000256" key="5">
    <source>
        <dbReference type="ARBA" id="ARBA00019465"/>
    </source>
</evidence>
<dbReference type="Gene3D" id="1.10.1040.10">
    <property type="entry name" value="N-(1-d-carboxylethyl)-l-norvaline Dehydrogenase, domain 2"/>
    <property type="match status" value="1"/>
</dbReference>
<dbReference type="InterPro" id="IPR013752">
    <property type="entry name" value="KPA_reductase"/>
</dbReference>
<comment type="similarity">
    <text evidence="3 11">Belongs to the ketopantoate reductase family.</text>
</comment>
<evidence type="ECO:0000259" key="12">
    <source>
        <dbReference type="Pfam" id="PF02558"/>
    </source>
</evidence>
<dbReference type="SUPFAM" id="SSF48179">
    <property type="entry name" value="6-phosphogluconate dehydrogenase C-terminal domain-like"/>
    <property type="match status" value="1"/>
</dbReference>
<dbReference type="GO" id="GO:0008677">
    <property type="term" value="F:2-dehydropantoate 2-reductase activity"/>
    <property type="evidence" value="ECO:0007669"/>
    <property type="project" value="UniProtKB-EC"/>
</dbReference>
<comment type="function">
    <text evidence="1 11">Catalyzes the NADPH-dependent reduction of ketopantoate into pantoic acid.</text>
</comment>
<dbReference type="PROSITE" id="PS51257">
    <property type="entry name" value="PROKAR_LIPOPROTEIN"/>
    <property type="match status" value="1"/>
</dbReference>
<sequence>MKVLIVGAGAVGLLLACLLEEAGAAVQILAHQKQQARIINEQGIIKDGHRHNVPAIADWAEIPADAFVLLAVKYDALDGLVPALKRYAPYNPVVFLQNGMLHLRLAEQLPHEDIAAASVEHGALKISGNEVRHTGNGTVKWALLKGRQQKFLPFTKLEGFQSEWHEDADRLLFRKVLLNGIINPLTAITALKNGELVTNPYAFELMQRVYAELDRAFPEIKTLLPFEEVTALCKATSENTSSMLMDRQAGRKMELDTIVLYLLERSPIELPLLKAFYQLLKSIEV</sequence>
<dbReference type="Pfam" id="PF08546">
    <property type="entry name" value="ApbA_C"/>
    <property type="match status" value="1"/>
</dbReference>
<gene>
    <name evidence="14" type="ORF">HF394_00605</name>
</gene>
<evidence type="ECO:0000256" key="2">
    <source>
        <dbReference type="ARBA" id="ARBA00004994"/>
    </source>
</evidence>
<protein>
    <recommendedName>
        <fullName evidence="5 11">2-dehydropantoate 2-reductase</fullName>
        <ecNumber evidence="4 11">1.1.1.169</ecNumber>
    </recommendedName>
    <alternativeName>
        <fullName evidence="9 11">Ketopantoate reductase</fullName>
    </alternativeName>
</protein>
<feature type="domain" description="Ketopantoate reductase N-terminal" evidence="12">
    <location>
        <begin position="3"/>
        <end position="143"/>
    </location>
</feature>
<proteinExistence type="inferred from homology"/>
<accession>A0A7H8Q6Q3</accession>
<reference evidence="15" key="1">
    <citation type="submission" date="2020-06" db="EMBL/GenBank/DDBJ databases">
        <title>Isolation of Planomicrobium glaciei.</title>
        <authorList>
            <person name="Malisova L."/>
            <person name="Safrankova R."/>
            <person name="Jakubu V."/>
            <person name="Spanelova P."/>
        </authorList>
    </citation>
    <scope>NUCLEOTIDE SEQUENCE [LARGE SCALE GENOMIC DNA]</scope>
    <source>
        <strain evidence="15">NRL-ATB46093</strain>
    </source>
</reference>